<protein>
    <submittedName>
        <fullName evidence="2">Uncharacterized protein</fullName>
    </submittedName>
</protein>
<dbReference type="OrthoDB" id="4850129at2759"/>
<evidence type="ECO:0000313" key="3">
    <source>
        <dbReference type="Proteomes" id="UP000781932"/>
    </source>
</evidence>
<evidence type="ECO:0000313" key="2">
    <source>
        <dbReference type="EMBL" id="KAF9876410.1"/>
    </source>
</evidence>
<keyword evidence="1" id="KW-0732">Signal</keyword>
<accession>A0A9P6I5V7</accession>
<name>A0A9P6I5V7_9PEZI</name>
<feature type="signal peptide" evidence="1">
    <location>
        <begin position="1"/>
        <end position="18"/>
    </location>
</feature>
<keyword evidence="3" id="KW-1185">Reference proteome</keyword>
<evidence type="ECO:0000256" key="1">
    <source>
        <dbReference type="SAM" id="SignalP"/>
    </source>
</evidence>
<organism evidence="2 3">
    <name type="scientific">Colletotrichum karsti</name>
    <dbReference type="NCBI Taxonomy" id="1095194"/>
    <lineage>
        <taxon>Eukaryota</taxon>
        <taxon>Fungi</taxon>
        <taxon>Dikarya</taxon>
        <taxon>Ascomycota</taxon>
        <taxon>Pezizomycotina</taxon>
        <taxon>Sordariomycetes</taxon>
        <taxon>Hypocreomycetidae</taxon>
        <taxon>Glomerellales</taxon>
        <taxon>Glomerellaceae</taxon>
        <taxon>Colletotrichum</taxon>
        <taxon>Colletotrichum boninense species complex</taxon>
    </lineage>
</organism>
<gene>
    <name evidence="2" type="ORF">CkaCkLH20_06353</name>
</gene>
<dbReference type="Proteomes" id="UP000781932">
    <property type="component" value="Unassembled WGS sequence"/>
</dbReference>
<proteinExistence type="predicted"/>
<dbReference type="RefSeq" id="XP_038745871.1">
    <property type="nucleotide sequence ID" value="XM_038889070.1"/>
</dbReference>
<dbReference type="GeneID" id="62162144"/>
<dbReference type="AlphaFoldDB" id="A0A9P6I5V7"/>
<comment type="caution">
    <text evidence="2">The sequence shown here is derived from an EMBL/GenBank/DDBJ whole genome shotgun (WGS) entry which is preliminary data.</text>
</comment>
<feature type="chain" id="PRO_5040307970" evidence="1">
    <location>
        <begin position="19"/>
        <end position="113"/>
    </location>
</feature>
<reference evidence="2" key="2">
    <citation type="submission" date="2020-11" db="EMBL/GenBank/DDBJ databases">
        <title>Whole genome sequencing of Colletotrichum sp.</title>
        <authorList>
            <person name="Li H."/>
        </authorList>
    </citation>
    <scope>NUCLEOTIDE SEQUENCE</scope>
    <source>
        <strain evidence="2">CkLH20</strain>
    </source>
</reference>
<sequence length="113" mass="11541">MKAAFFTLAVAFFSAAAAQQKFRCRCADAGGNNIAGVGSLCTSKGGKLEPSRDDLCIQVPSRFTNEECAKVQQGATGDCIVDDVGGGSTVVTTVAAASATPKPKLVRGAPWEA</sequence>
<dbReference type="EMBL" id="JAATWM020000018">
    <property type="protein sequence ID" value="KAF9876410.1"/>
    <property type="molecule type" value="Genomic_DNA"/>
</dbReference>
<reference evidence="2" key="1">
    <citation type="submission" date="2020-03" db="EMBL/GenBank/DDBJ databases">
        <authorList>
            <person name="He L."/>
        </authorList>
    </citation>
    <scope>NUCLEOTIDE SEQUENCE</scope>
    <source>
        <strain evidence="2">CkLH20</strain>
    </source>
</reference>